<dbReference type="InterPro" id="IPR050565">
    <property type="entry name" value="LYPA1-2/EST-like"/>
</dbReference>
<evidence type="ECO:0000259" key="3">
    <source>
        <dbReference type="Pfam" id="PF02230"/>
    </source>
</evidence>
<dbReference type="Gene3D" id="3.40.50.1820">
    <property type="entry name" value="alpha/beta hydrolase"/>
    <property type="match status" value="1"/>
</dbReference>
<dbReference type="Proteomes" id="UP000320948">
    <property type="component" value="Unassembled WGS sequence"/>
</dbReference>
<name>A0A6N4RC76_BLAVI</name>
<gene>
    <name evidence="4" type="ORF">DI628_08155</name>
</gene>
<dbReference type="InterPro" id="IPR003140">
    <property type="entry name" value="PLipase/COase/thioEstase"/>
</dbReference>
<sequence length="231" mass="24385">MNISFSSFSGPINGPAVVSPAVNHALICLHGFGSSGDDLIQLAAPLKATLGNLAETLAVYAPHAPAESPGGMGRQWFRDMGWTFRDAQGLTSLTPQLDSFIAQVAAMHDIPTTHIALLGFSQGGMTLFHCLPQLQHQPGAVITCCGAVSVAPTFPANQTNKPPLLILHGEDDDVLPADASVEAAATYRAHGYPVTLEILPHLGHGIDAATLAHISVFLQNIWQPMSQIDRT</sequence>
<dbReference type="AlphaFoldDB" id="A0A6N4RC76"/>
<dbReference type="PANTHER" id="PTHR10655:SF17">
    <property type="entry name" value="LYSOPHOSPHOLIPASE-LIKE PROTEIN 1"/>
    <property type="match status" value="1"/>
</dbReference>
<dbReference type="EMBL" id="VAFM01000002">
    <property type="protein sequence ID" value="TKW60851.1"/>
    <property type="molecule type" value="Genomic_DNA"/>
</dbReference>
<evidence type="ECO:0000313" key="5">
    <source>
        <dbReference type="Proteomes" id="UP000320948"/>
    </source>
</evidence>
<evidence type="ECO:0000256" key="2">
    <source>
        <dbReference type="ARBA" id="ARBA00022801"/>
    </source>
</evidence>
<evidence type="ECO:0000313" key="4">
    <source>
        <dbReference type="EMBL" id="TKW60851.1"/>
    </source>
</evidence>
<comment type="caution">
    <text evidence="4">The sequence shown here is derived from an EMBL/GenBank/DDBJ whole genome shotgun (WGS) entry which is preliminary data.</text>
</comment>
<protein>
    <recommendedName>
        <fullName evidence="3">Phospholipase/carboxylesterase/thioesterase domain-containing protein</fullName>
    </recommendedName>
</protein>
<dbReference type="GO" id="GO:0016787">
    <property type="term" value="F:hydrolase activity"/>
    <property type="evidence" value="ECO:0007669"/>
    <property type="project" value="UniProtKB-KW"/>
</dbReference>
<keyword evidence="2" id="KW-0378">Hydrolase</keyword>
<dbReference type="SUPFAM" id="SSF53474">
    <property type="entry name" value="alpha/beta-Hydrolases"/>
    <property type="match status" value="1"/>
</dbReference>
<evidence type="ECO:0000256" key="1">
    <source>
        <dbReference type="ARBA" id="ARBA00006499"/>
    </source>
</evidence>
<feature type="domain" description="Phospholipase/carboxylesterase/thioesterase" evidence="3">
    <location>
        <begin position="15"/>
        <end position="220"/>
    </location>
</feature>
<dbReference type="Pfam" id="PF02230">
    <property type="entry name" value="Abhydrolase_2"/>
    <property type="match status" value="1"/>
</dbReference>
<dbReference type="InterPro" id="IPR029058">
    <property type="entry name" value="AB_hydrolase_fold"/>
</dbReference>
<organism evidence="4 5">
    <name type="scientific">Blastochloris viridis</name>
    <name type="common">Rhodopseudomonas viridis</name>
    <dbReference type="NCBI Taxonomy" id="1079"/>
    <lineage>
        <taxon>Bacteria</taxon>
        <taxon>Pseudomonadati</taxon>
        <taxon>Pseudomonadota</taxon>
        <taxon>Alphaproteobacteria</taxon>
        <taxon>Hyphomicrobiales</taxon>
        <taxon>Blastochloridaceae</taxon>
        <taxon>Blastochloris</taxon>
    </lineage>
</organism>
<comment type="similarity">
    <text evidence="1">Belongs to the AB hydrolase superfamily. AB hydrolase 2 family.</text>
</comment>
<proteinExistence type="inferred from homology"/>
<dbReference type="PANTHER" id="PTHR10655">
    <property type="entry name" value="LYSOPHOSPHOLIPASE-RELATED"/>
    <property type="match status" value="1"/>
</dbReference>
<reference evidence="4 5" key="1">
    <citation type="journal article" date="2017" name="Nat. Commun.">
        <title>In situ click chemistry generation of cyclooxygenase-2 inhibitors.</title>
        <authorList>
            <person name="Bhardwaj A."/>
            <person name="Kaur J."/>
            <person name="Wuest M."/>
            <person name="Wuest F."/>
        </authorList>
    </citation>
    <scope>NUCLEOTIDE SEQUENCE [LARGE SCALE GENOMIC DNA]</scope>
    <source>
        <strain evidence="4">S2_018_000_R2_106</strain>
    </source>
</reference>
<accession>A0A6N4RC76</accession>